<name>A0A3B0XAH9_9ZZZZ</name>
<dbReference type="InterPro" id="IPR027354">
    <property type="entry name" value="YcgL_dom"/>
</dbReference>
<evidence type="ECO:0000259" key="1">
    <source>
        <dbReference type="PROSITE" id="PS51648"/>
    </source>
</evidence>
<feature type="domain" description="YcgL" evidence="1">
    <location>
        <begin position="1"/>
        <end position="74"/>
    </location>
</feature>
<dbReference type="PANTHER" id="PTHR38109:SF1">
    <property type="entry name" value="PROTEIN YCGL"/>
    <property type="match status" value="1"/>
</dbReference>
<evidence type="ECO:0000313" key="2">
    <source>
        <dbReference type="EMBL" id="VAW59927.1"/>
    </source>
</evidence>
<gene>
    <name evidence="2" type="ORF">MNBD_GAMMA11-3378</name>
</gene>
<reference evidence="2" key="1">
    <citation type="submission" date="2018-06" db="EMBL/GenBank/DDBJ databases">
        <authorList>
            <person name="Zhirakovskaya E."/>
        </authorList>
    </citation>
    <scope>NUCLEOTIDE SEQUENCE</scope>
</reference>
<dbReference type="EMBL" id="UOFG01000101">
    <property type="protein sequence ID" value="VAW59927.1"/>
    <property type="molecule type" value="Genomic_DNA"/>
</dbReference>
<dbReference type="Pfam" id="PF05166">
    <property type="entry name" value="YcgL"/>
    <property type="match status" value="1"/>
</dbReference>
<dbReference type="PROSITE" id="PS51648">
    <property type="entry name" value="YCGL"/>
    <property type="match status" value="1"/>
</dbReference>
<dbReference type="AlphaFoldDB" id="A0A3B0XAH9"/>
<protein>
    <recommendedName>
        <fullName evidence="1">YcgL domain-containing protein</fullName>
    </recommendedName>
</protein>
<dbReference type="PANTHER" id="PTHR38109">
    <property type="entry name" value="PROTEIN YCGL"/>
    <property type="match status" value="1"/>
</dbReference>
<accession>A0A3B0XAH9</accession>
<proteinExistence type="predicted"/>
<sequence length="77" mass="8687">MYIYLAEKNNFDGIDAALKNKLGELHFTMPLQLNKNTTLAREDPQKVIANLQSKGFHLQLPAAVTIEDFLSTLVNQK</sequence>
<dbReference type="InterPro" id="IPR038068">
    <property type="entry name" value="YcgL-like_sf"/>
</dbReference>
<dbReference type="Gene3D" id="3.10.510.20">
    <property type="entry name" value="YcgL domain"/>
    <property type="match status" value="1"/>
</dbReference>
<dbReference type="SUPFAM" id="SSF160191">
    <property type="entry name" value="YcgL-like"/>
    <property type="match status" value="1"/>
</dbReference>
<organism evidence="2">
    <name type="scientific">hydrothermal vent metagenome</name>
    <dbReference type="NCBI Taxonomy" id="652676"/>
    <lineage>
        <taxon>unclassified sequences</taxon>
        <taxon>metagenomes</taxon>
        <taxon>ecological metagenomes</taxon>
    </lineage>
</organism>